<evidence type="ECO:0000313" key="9">
    <source>
        <dbReference type="Proteomes" id="UP001497497"/>
    </source>
</evidence>
<evidence type="ECO:0000256" key="6">
    <source>
        <dbReference type="SAM" id="Phobius"/>
    </source>
</evidence>
<keyword evidence="5" id="KW-0807">Transducer</keyword>
<dbReference type="Pfam" id="PF00001">
    <property type="entry name" value="7tm_1"/>
    <property type="match status" value="1"/>
</dbReference>
<keyword evidence="2 5" id="KW-0812">Transmembrane</keyword>
<evidence type="ECO:0000256" key="2">
    <source>
        <dbReference type="ARBA" id="ARBA00022692"/>
    </source>
</evidence>
<keyword evidence="3 6" id="KW-1133">Transmembrane helix</keyword>
<dbReference type="PANTHER" id="PTHR46641:SF2">
    <property type="entry name" value="FMRFAMIDE RECEPTOR"/>
    <property type="match status" value="1"/>
</dbReference>
<name>A0AAV2I2D1_LYMST</name>
<feature type="transmembrane region" description="Helical" evidence="6">
    <location>
        <begin position="122"/>
        <end position="140"/>
    </location>
</feature>
<dbReference type="EMBL" id="CAXITT010000300">
    <property type="protein sequence ID" value="CAL1538480.1"/>
    <property type="molecule type" value="Genomic_DNA"/>
</dbReference>
<feature type="transmembrane region" description="Helical" evidence="6">
    <location>
        <begin position="152"/>
        <end position="175"/>
    </location>
</feature>
<evidence type="ECO:0000256" key="3">
    <source>
        <dbReference type="ARBA" id="ARBA00022989"/>
    </source>
</evidence>
<dbReference type="Proteomes" id="UP001497497">
    <property type="component" value="Unassembled WGS sequence"/>
</dbReference>
<dbReference type="PRINTS" id="PR00237">
    <property type="entry name" value="GPCRRHODOPSN"/>
</dbReference>
<proteinExistence type="inferred from homology"/>
<dbReference type="InterPro" id="IPR052954">
    <property type="entry name" value="GPCR-Ligand_Int"/>
</dbReference>
<keyword evidence="9" id="KW-1185">Reference proteome</keyword>
<dbReference type="GO" id="GO:0016020">
    <property type="term" value="C:membrane"/>
    <property type="evidence" value="ECO:0007669"/>
    <property type="project" value="UniProtKB-SubCell"/>
</dbReference>
<dbReference type="InterPro" id="IPR017452">
    <property type="entry name" value="GPCR_Rhodpsn_7TM"/>
</dbReference>
<dbReference type="PANTHER" id="PTHR46641">
    <property type="entry name" value="FMRFAMIDE RECEPTOR-RELATED"/>
    <property type="match status" value="1"/>
</dbReference>
<dbReference type="CDD" id="cd14978">
    <property type="entry name" value="7tmA_FMRFamide_R-like"/>
    <property type="match status" value="1"/>
</dbReference>
<dbReference type="PROSITE" id="PS50262">
    <property type="entry name" value="G_PROTEIN_RECEP_F1_2"/>
    <property type="match status" value="1"/>
</dbReference>
<evidence type="ECO:0000256" key="5">
    <source>
        <dbReference type="RuleBase" id="RU000688"/>
    </source>
</evidence>
<keyword evidence="5" id="KW-0297">G-protein coupled receptor</keyword>
<sequence>MSHGNNNEILNVSYIALDSTTLANSLFNSSTFDNSMLDNSPFNNSWLDNGLSDDRTFGGSWLGNVTFDDSWYDNHTALDNGTFDNSSVISPSAITVCGYVTRNLNRTASAHLVSALVLVEKYFGLPLLIFGIVTNILTLLTLQSPKLKESPYVYLTALTVADLLALLLIFINQLGPVNYFWSLYTVHVYYPLSNIAATFGAWVMIAMTMERCLFVQFPLWAPVRCTVSRARIKTVVMFLVSCAINSPRFFWYTVVLCSVEENTTEVVPNIQQNLSIDDKVVITVAWFYTTFFNFVPLLVLFILNSFLIYKVQTQQRRRAKLGIHRNTETVWTREQTRLTVTFIAIVFLFLVLVVPSSFSDPTIMLPIFGLDDLDHATIAFQHVTNMLVWVNLSINFLLYTFINTKFLQAFKTMVSRWRRVARLCVTVLCRRLQRKRMRRHLQKQSSFAISGQQETFSFNIASV</sequence>
<evidence type="ECO:0000313" key="8">
    <source>
        <dbReference type="EMBL" id="CAL1538480.1"/>
    </source>
</evidence>
<feature type="transmembrane region" description="Helical" evidence="6">
    <location>
        <begin position="338"/>
        <end position="358"/>
    </location>
</feature>
<protein>
    <recommendedName>
        <fullName evidence="7">G-protein coupled receptors family 1 profile domain-containing protein</fullName>
    </recommendedName>
</protein>
<feature type="transmembrane region" description="Helical" evidence="6">
    <location>
        <begin position="378"/>
        <end position="402"/>
    </location>
</feature>
<dbReference type="Gene3D" id="1.20.1070.10">
    <property type="entry name" value="Rhodopsin 7-helix transmembrane proteins"/>
    <property type="match status" value="1"/>
</dbReference>
<feature type="transmembrane region" description="Helical" evidence="6">
    <location>
        <begin position="285"/>
        <end position="309"/>
    </location>
</feature>
<dbReference type="GO" id="GO:0004930">
    <property type="term" value="F:G protein-coupled receptor activity"/>
    <property type="evidence" value="ECO:0007669"/>
    <property type="project" value="UniProtKB-KW"/>
</dbReference>
<comment type="subcellular location">
    <subcellularLocation>
        <location evidence="1">Membrane</location>
    </subcellularLocation>
</comment>
<evidence type="ECO:0000256" key="4">
    <source>
        <dbReference type="ARBA" id="ARBA00023136"/>
    </source>
</evidence>
<dbReference type="InterPro" id="IPR000276">
    <property type="entry name" value="GPCR_Rhodpsn"/>
</dbReference>
<feature type="transmembrane region" description="Helical" evidence="6">
    <location>
        <begin position="235"/>
        <end position="254"/>
    </location>
</feature>
<organism evidence="8 9">
    <name type="scientific">Lymnaea stagnalis</name>
    <name type="common">Great pond snail</name>
    <name type="synonym">Helix stagnalis</name>
    <dbReference type="NCBI Taxonomy" id="6523"/>
    <lineage>
        <taxon>Eukaryota</taxon>
        <taxon>Metazoa</taxon>
        <taxon>Spiralia</taxon>
        <taxon>Lophotrochozoa</taxon>
        <taxon>Mollusca</taxon>
        <taxon>Gastropoda</taxon>
        <taxon>Heterobranchia</taxon>
        <taxon>Euthyneura</taxon>
        <taxon>Panpulmonata</taxon>
        <taxon>Hygrophila</taxon>
        <taxon>Lymnaeoidea</taxon>
        <taxon>Lymnaeidae</taxon>
        <taxon>Lymnaea</taxon>
    </lineage>
</organism>
<dbReference type="AlphaFoldDB" id="A0AAV2I2D1"/>
<accession>A0AAV2I2D1</accession>
<reference evidence="8 9" key="1">
    <citation type="submission" date="2024-04" db="EMBL/GenBank/DDBJ databases">
        <authorList>
            <consortium name="Genoscope - CEA"/>
            <person name="William W."/>
        </authorList>
    </citation>
    <scope>NUCLEOTIDE SEQUENCE [LARGE SCALE GENOMIC DNA]</scope>
</reference>
<dbReference type="SUPFAM" id="SSF81321">
    <property type="entry name" value="Family A G protein-coupled receptor-like"/>
    <property type="match status" value="1"/>
</dbReference>
<keyword evidence="5" id="KW-0675">Receptor</keyword>
<comment type="similarity">
    <text evidence="5">Belongs to the G-protein coupled receptor 1 family.</text>
</comment>
<gene>
    <name evidence="8" type="ORF">GSLYS_00012301001</name>
</gene>
<dbReference type="PROSITE" id="PS00237">
    <property type="entry name" value="G_PROTEIN_RECEP_F1_1"/>
    <property type="match status" value="1"/>
</dbReference>
<evidence type="ECO:0000259" key="7">
    <source>
        <dbReference type="PROSITE" id="PS50262"/>
    </source>
</evidence>
<comment type="caution">
    <text evidence="8">The sequence shown here is derived from an EMBL/GenBank/DDBJ whole genome shotgun (WGS) entry which is preliminary data.</text>
</comment>
<keyword evidence="4 6" id="KW-0472">Membrane</keyword>
<feature type="domain" description="G-protein coupled receptors family 1 profile" evidence="7">
    <location>
        <begin position="134"/>
        <end position="399"/>
    </location>
</feature>
<evidence type="ECO:0000256" key="1">
    <source>
        <dbReference type="ARBA" id="ARBA00004370"/>
    </source>
</evidence>